<evidence type="ECO:0000256" key="5">
    <source>
        <dbReference type="SAM" id="Phobius"/>
    </source>
</evidence>
<evidence type="ECO:0000259" key="6">
    <source>
        <dbReference type="Pfam" id="PF06271"/>
    </source>
</evidence>
<keyword evidence="4 5" id="KW-0472">Membrane</keyword>
<organism evidence="7 8">
    <name type="scientific">Microbacterium marinilacus</name>
    <dbReference type="NCBI Taxonomy" id="415209"/>
    <lineage>
        <taxon>Bacteria</taxon>
        <taxon>Bacillati</taxon>
        <taxon>Actinomycetota</taxon>
        <taxon>Actinomycetes</taxon>
        <taxon>Micrococcales</taxon>
        <taxon>Microbacteriaceae</taxon>
        <taxon>Microbacterium</taxon>
    </lineage>
</organism>
<keyword evidence="8" id="KW-1185">Reference proteome</keyword>
<evidence type="ECO:0000256" key="2">
    <source>
        <dbReference type="ARBA" id="ARBA00022692"/>
    </source>
</evidence>
<dbReference type="EMBL" id="BAAAYV010000005">
    <property type="protein sequence ID" value="GAA3653023.1"/>
    <property type="molecule type" value="Genomic_DNA"/>
</dbReference>
<evidence type="ECO:0000256" key="3">
    <source>
        <dbReference type="ARBA" id="ARBA00022989"/>
    </source>
</evidence>
<keyword evidence="2 5" id="KW-0812">Transmembrane</keyword>
<protein>
    <submittedName>
        <fullName evidence="7">RDD family protein</fullName>
    </submittedName>
</protein>
<gene>
    <name evidence="7" type="ORF">GCM10022202_11110</name>
</gene>
<dbReference type="InterPro" id="IPR010432">
    <property type="entry name" value="RDD"/>
</dbReference>
<feature type="transmembrane region" description="Helical" evidence="5">
    <location>
        <begin position="41"/>
        <end position="67"/>
    </location>
</feature>
<comment type="subcellular location">
    <subcellularLocation>
        <location evidence="1">Membrane</location>
        <topology evidence="1">Multi-pass membrane protein</topology>
    </subcellularLocation>
</comment>
<feature type="transmembrane region" description="Helical" evidence="5">
    <location>
        <begin position="130"/>
        <end position="155"/>
    </location>
</feature>
<reference evidence="8" key="1">
    <citation type="journal article" date="2019" name="Int. J. Syst. Evol. Microbiol.">
        <title>The Global Catalogue of Microorganisms (GCM) 10K type strain sequencing project: providing services to taxonomists for standard genome sequencing and annotation.</title>
        <authorList>
            <consortium name="The Broad Institute Genomics Platform"/>
            <consortium name="The Broad Institute Genome Sequencing Center for Infectious Disease"/>
            <person name="Wu L."/>
            <person name="Ma J."/>
        </authorList>
    </citation>
    <scope>NUCLEOTIDE SEQUENCE [LARGE SCALE GENOMIC DNA]</scope>
    <source>
        <strain evidence="8">JCM 16546</strain>
    </source>
</reference>
<feature type="domain" description="RDD" evidence="6">
    <location>
        <begin position="42"/>
        <end position="168"/>
    </location>
</feature>
<evidence type="ECO:0000313" key="8">
    <source>
        <dbReference type="Proteomes" id="UP001410795"/>
    </source>
</evidence>
<accession>A0ABP7BBL3</accession>
<dbReference type="RefSeq" id="WP_221855344.1">
    <property type="nucleotide sequence ID" value="NZ_BAAAYV010000005.1"/>
</dbReference>
<name>A0ABP7BBL3_9MICO</name>
<feature type="transmembrane region" description="Helical" evidence="5">
    <location>
        <begin position="79"/>
        <end position="99"/>
    </location>
</feature>
<dbReference type="PANTHER" id="PTHR38480">
    <property type="entry name" value="SLR0254 PROTEIN"/>
    <property type="match status" value="1"/>
</dbReference>
<dbReference type="Pfam" id="PF06271">
    <property type="entry name" value="RDD"/>
    <property type="match status" value="1"/>
</dbReference>
<keyword evidence="3 5" id="KW-1133">Transmembrane helix</keyword>
<evidence type="ECO:0000256" key="4">
    <source>
        <dbReference type="ARBA" id="ARBA00023136"/>
    </source>
</evidence>
<sequence>MSSGAVSGHPPAASARGAAVVADDEVLTGEAVALDVQPIGLILRVAGAAIDVVLTLVVYVTLVLLMVRLLASGALDQNVMQILSIVLAVLLLIVVPTVVETVSRGRSLGKLAVGGRIVRLDGGAISFRHAFIRAVTGVLEVYLTLGALALLVGVFSPRSQRLGDLVAGTYAERTRTPRLVPGGVVLPPGMEAWAAIADVGRLPVALARRIAQFVAGAGAMHPAARARVAEELAAQTRPHVAPVPPVDAETMLRAVVAVRRGRELHALTSRAERVARLSR</sequence>
<evidence type="ECO:0000256" key="1">
    <source>
        <dbReference type="ARBA" id="ARBA00004141"/>
    </source>
</evidence>
<dbReference type="Proteomes" id="UP001410795">
    <property type="component" value="Unassembled WGS sequence"/>
</dbReference>
<evidence type="ECO:0000313" key="7">
    <source>
        <dbReference type="EMBL" id="GAA3653023.1"/>
    </source>
</evidence>
<dbReference type="PANTHER" id="PTHR38480:SF1">
    <property type="entry name" value="SLR0254 PROTEIN"/>
    <property type="match status" value="1"/>
</dbReference>
<comment type="caution">
    <text evidence="7">The sequence shown here is derived from an EMBL/GenBank/DDBJ whole genome shotgun (WGS) entry which is preliminary data.</text>
</comment>
<proteinExistence type="predicted"/>